<keyword evidence="4" id="KW-0805">Transcription regulation</keyword>
<dbReference type="InterPro" id="IPR002481">
    <property type="entry name" value="FUR"/>
</dbReference>
<evidence type="ECO:0000256" key="3">
    <source>
        <dbReference type="ARBA" id="ARBA00022833"/>
    </source>
</evidence>
<reference evidence="9" key="1">
    <citation type="journal article" date="2014" name="Int. J. Syst. Evol. Microbiol.">
        <title>Complete genome sequence of Corynebacterium casei LMG S-19264T (=DSM 44701T), isolated from a smear-ripened cheese.</title>
        <authorList>
            <consortium name="US DOE Joint Genome Institute (JGI-PGF)"/>
            <person name="Walter F."/>
            <person name="Albersmeier A."/>
            <person name="Kalinowski J."/>
            <person name="Ruckert C."/>
        </authorList>
    </citation>
    <scope>NUCLEOTIDE SEQUENCE</scope>
    <source>
        <strain evidence="9">CCM 7684</strain>
    </source>
</reference>
<evidence type="ECO:0000256" key="6">
    <source>
        <dbReference type="ARBA" id="ARBA00023163"/>
    </source>
</evidence>
<evidence type="ECO:0000256" key="7">
    <source>
        <dbReference type="PIRSR" id="PIRSR602481-1"/>
    </source>
</evidence>
<sequence>MTDHDHDHSHDHGSCAAGAADALGRAEEVCASRGARLTPIRAKVLAALADSATPVGAYELMDRLAEDGRRPAPITVYRALDFLLTNGLVHRLESRNAYLACDHTHDAHAPVIFLICDSCGEVSEASSDDVADGLSALLAKVGFKARSQLVEVAGECANCRGGQGRAAGA</sequence>
<gene>
    <name evidence="9" type="ORF">GCM10007276_29690</name>
</gene>
<feature type="binding site" evidence="7">
    <location>
        <position position="156"/>
    </location>
    <ligand>
        <name>Zn(2+)</name>
        <dbReference type="ChEBI" id="CHEBI:29105"/>
    </ligand>
</feature>
<keyword evidence="5" id="KW-0238">DNA-binding</keyword>
<dbReference type="Gene3D" id="3.30.1490.190">
    <property type="match status" value="1"/>
</dbReference>
<accession>A0A8J2YKV3</accession>
<keyword evidence="2" id="KW-0678">Repressor</keyword>
<dbReference type="PANTHER" id="PTHR33202">
    <property type="entry name" value="ZINC UPTAKE REGULATION PROTEIN"/>
    <property type="match status" value="1"/>
</dbReference>
<comment type="similarity">
    <text evidence="1">Belongs to the Fur family.</text>
</comment>
<dbReference type="RefSeq" id="WP_188410592.1">
    <property type="nucleotide sequence ID" value="NZ_BMCP01000004.1"/>
</dbReference>
<organism evidence="9 10">
    <name type="scientific">Agaricicola taiwanensis</name>
    <dbReference type="NCBI Taxonomy" id="591372"/>
    <lineage>
        <taxon>Bacteria</taxon>
        <taxon>Pseudomonadati</taxon>
        <taxon>Pseudomonadota</taxon>
        <taxon>Alphaproteobacteria</taxon>
        <taxon>Rhodobacterales</taxon>
        <taxon>Paracoccaceae</taxon>
        <taxon>Agaricicola</taxon>
    </lineage>
</organism>
<keyword evidence="7" id="KW-0479">Metal-binding</keyword>
<dbReference type="InterPro" id="IPR036388">
    <property type="entry name" value="WH-like_DNA-bd_sf"/>
</dbReference>
<evidence type="ECO:0000256" key="4">
    <source>
        <dbReference type="ARBA" id="ARBA00023015"/>
    </source>
</evidence>
<evidence type="ECO:0000256" key="8">
    <source>
        <dbReference type="PIRSR" id="PIRSR602481-2"/>
    </source>
</evidence>
<dbReference type="GO" id="GO:0003700">
    <property type="term" value="F:DNA-binding transcription factor activity"/>
    <property type="evidence" value="ECO:0007669"/>
    <property type="project" value="InterPro"/>
</dbReference>
<evidence type="ECO:0000256" key="5">
    <source>
        <dbReference type="ARBA" id="ARBA00023125"/>
    </source>
</evidence>
<keyword evidence="6" id="KW-0804">Transcription</keyword>
<feature type="binding site" evidence="8">
    <location>
        <position position="105"/>
    </location>
    <ligand>
        <name>Fe cation</name>
        <dbReference type="ChEBI" id="CHEBI:24875"/>
    </ligand>
</feature>
<feature type="binding site" evidence="7">
    <location>
        <position position="116"/>
    </location>
    <ligand>
        <name>Zn(2+)</name>
        <dbReference type="ChEBI" id="CHEBI:29105"/>
    </ligand>
</feature>
<evidence type="ECO:0000313" key="10">
    <source>
        <dbReference type="Proteomes" id="UP000602745"/>
    </source>
</evidence>
<dbReference type="GO" id="GO:0045892">
    <property type="term" value="P:negative regulation of DNA-templated transcription"/>
    <property type="evidence" value="ECO:0007669"/>
    <property type="project" value="TreeGrafter"/>
</dbReference>
<evidence type="ECO:0000256" key="1">
    <source>
        <dbReference type="ARBA" id="ARBA00007957"/>
    </source>
</evidence>
<dbReference type="Gene3D" id="1.10.10.10">
    <property type="entry name" value="Winged helix-like DNA-binding domain superfamily/Winged helix DNA-binding domain"/>
    <property type="match status" value="1"/>
</dbReference>
<dbReference type="GO" id="GO:0008270">
    <property type="term" value="F:zinc ion binding"/>
    <property type="evidence" value="ECO:0007669"/>
    <property type="project" value="TreeGrafter"/>
</dbReference>
<dbReference type="Pfam" id="PF01475">
    <property type="entry name" value="FUR"/>
    <property type="match status" value="1"/>
</dbReference>
<comment type="cofactor">
    <cofactor evidence="7">
        <name>Zn(2+)</name>
        <dbReference type="ChEBI" id="CHEBI:29105"/>
    </cofactor>
    <text evidence="7">Binds 1 zinc ion per subunit.</text>
</comment>
<dbReference type="PANTHER" id="PTHR33202:SF6">
    <property type="entry name" value="ZINC UPTAKE REGULATION PROTEIN"/>
    <property type="match status" value="1"/>
</dbReference>
<protein>
    <submittedName>
        <fullName evidence="9">Transcriptional repressor</fullName>
    </submittedName>
</protein>
<comment type="cofactor">
    <cofactor evidence="8">
        <name>Mn(2+)</name>
        <dbReference type="ChEBI" id="CHEBI:29035"/>
    </cofactor>
    <cofactor evidence="8">
        <name>Fe(2+)</name>
        <dbReference type="ChEBI" id="CHEBI:29033"/>
    </cofactor>
    <text evidence="8">Binds 1 Mn(2+) or Fe(2+) ion per subunit.</text>
</comment>
<keyword evidence="8" id="KW-0408">Iron</keyword>
<feature type="binding site" evidence="7">
    <location>
        <position position="119"/>
    </location>
    <ligand>
        <name>Zn(2+)</name>
        <dbReference type="ChEBI" id="CHEBI:29105"/>
    </ligand>
</feature>
<evidence type="ECO:0000256" key="2">
    <source>
        <dbReference type="ARBA" id="ARBA00022491"/>
    </source>
</evidence>
<dbReference type="GO" id="GO:0005829">
    <property type="term" value="C:cytosol"/>
    <property type="evidence" value="ECO:0007669"/>
    <property type="project" value="TreeGrafter"/>
</dbReference>
<proteinExistence type="inferred from homology"/>
<reference evidence="9" key="2">
    <citation type="submission" date="2020-09" db="EMBL/GenBank/DDBJ databases">
        <authorList>
            <person name="Sun Q."/>
            <person name="Sedlacek I."/>
        </authorList>
    </citation>
    <scope>NUCLEOTIDE SEQUENCE</scope>
    <source>
        <strain evidence="9">CCM 7684</strain>
    </source>
</reference>
<keyword evidence="10" id="KW-1185">Reference proteome</keyword>
<dbReference type="AlphaFoldDB" id="A0A8J2YKV3"/>
<dbReference type="GO" id="GO:0000976">
    <property type="term" value="F:transcription cis-regulatory region binding"/>
    <property type="evidence" value="ECO:0007669"/>
    <property type="project" value="TreeGrafter"/>
</dbReference>
<keyword evidence="3 7" id="KW-0862">Zinc</keyword>
<name>A0A8J2YKV3_9RHOB</name>
<dbReference type="Proteomes" id="UP000602745">
    <property type="component" value="Unassembled WGS sequence"/>
</dbReference>
<dbReference type="GO" id="GO:1900376">
    <property type="term" value="P:regulation of secondary metabolite biosynthetic process"/>
    <property type="evidence" value="ECO:0007669"/>
    <property type="project" value="TreeGrafter"/>
</dbReference>
<comment type="caution">
    <text evidence="9">The sequence shown here is derived from an EMBL/GenBank/DDBJ whole genome shotgun (WGS) entry which is preliminary data.</text>
</comment>
<dbReference type="EMBL" id="BMCP01000004">
    <property type="protein sequence ID" value="GGE50700.1"/>
    <property type="molecule type" value="Genomic_DNA"/>
</dbReference>
<dbReference type="InterPro" id="IPR043135">
    <property type="entry name" value="Fur_C"/>
</dbReference>
<evidence type="ECO:0000313" key="9">
    <source>
        <dbReference type="EMBL" id="GGE50700.1"/>
    </source>
</evidence>
<dbReference type="InterPro" id="IPR036390">
    <property type="entry name" value="WH_DNA-bd_sf"/>
</dbReference>
<dbReference type="SUPFAM" id="SSF46785">
    <property type="entry name" value="Winged helix' DNA-binding domain"/>
    <property type="match status" value="1"/>
</dbReference>
<feature type="binding site" evidence="7">
    <location>
        <position position="159"/>
    </location>
    <ligand>
        <name>Zn(2+)</name>
        <dbReference type="ChEBI" id="CHEBI:29105"/>
    </ligand>
</feature>